<proteinExistence type="predicted"/>
<dbReference type="Pfam" id="PF13671">
    <property type="entry name" value="AAA_33"/>
    <property type="match status" value="1"/>
</dbReference>
<dbReference type="SUPFAM" id="SSF57667">
    <property type="entry name" value="beta-beta-alpha zinc fingers"/>
    <property type="match status" value="2"/>
</dbReference>
<dbReference type="InterPro" id="IPR002625">
    <property type="entry name" value="Smr_dom"/>
</dbReference>
<evidence type="ECO:0000259" key="4">
    <source>
        <dbReference type="PROSITE" id="PS50828"/>
    </source>
</evidence>
<feature type="compositionally biased region" description="Polar residues" evidence="2">
    <location>
        <begin position="1347"/>
        <end position="1361"/>
    </location>
</feature>
<feature type="region of interest" description="Disordered" evidence="2">
    <location>
        <begin position="1843"/>
        <end position="1864"/>
    </location>
</feature>
<feature type="region of interest" description="Disordered" evidence="2">
    <location>
        <begin position="258"/>
        <end position="281"/>
    </location>
</feature>
<dbReference type="Proteomes" id="UP000050791">
    <property type="component" value="Unassembled WGS sequence"/>
</dbReference>
<dbReference type="SMART" id="SM00463">
    <property type="entry name" value="SMR"/>
    <property type="match status" value="1"/>
</dbReference>
<feature type="region of interest" description="Disordered" evidence="2">
    <location>
        <begin position="924"/>
        <end position="963"/>
    </location>
</feature>
<feature type="compositionally biased region" description="Low complexity" evidence="2">
    <location>
        <begin position="942"/>
        <end position="955"/>
    </location>
</feature>
<evidence type="ECO:0000313" key="6">
    <source>
        <dbReference type="WBParaSite" id="SMTH1_75050.4"/>
    </source>
</evidence>
<evidence type="ECO:0000259" key="3">
    <source>
        <dbReference type="PROSITE" id="PS50157"/>
    </source>
</evidence>
<dbReference type="Gene3D" id="3.30.160.60">
    <property type="entry name" value="Classic Zinc Finger"/>
    <property type="match status" value="2"/>
</dbReference>
<dbReference type="Gene3D" id="3.40.50.300">
    <property type="entry name" value="P-loop containing nucleotide triphosphate hydrolases"/>
    <property type="match status" value="1"/>
</dbReference>
<feature type="region of interest" description="Disordered" evidence="2">
    <location>
        <begin position="1338"/>
        <end position="1361"/>
    </location>
</feature>
<evidence type="ECO:0008006" key="7">
    <source>
        <dbReference type="Google" id="ProtNLM"/>
    </source>
</evidence>
<keyword evidence="1" id="KW-0862">Zinc</keyword>
<dbReference type="InterPro" id="IPR027417">
    <property type="entry name" value="P-loop_NTPase"/>
</dbReference>
<dbReference type="SUPFAM" id="SSF160443">
    <property type="entry name" value="SMR domain-like"/>
    <property type="match status" value="1"/>
</dbReference>
<feature type="compositionally biased region" description="Polar residues" evidence="2">
    <location>
        <begin position="924"/>
        <end position="940"/>
    </location>
</feature>
<dbReference type="Gene3D" id="3.30.1370.110">
    <property type="match status" value="1"/>
</dbReference>
<dbReference type="PANTHER" id="PTHR46535:SF1">
    <property type="entry name" value="NEDD4-BINDING PROTEIN 2"/>
    <property type="match status" value="1"/>
</dbReference>
<feature type="compositionally biased region" description="Polar residues" evidence="2">
    <location>
        <begin position="2077"/>
        <end position="2094"/>
    </location>
</feature>
<evidence type="ECO:0000256" key="1">
    <source>
        <dbReference type="PROSITE-ProRule" id="PRU00042"/>
    </source>
</evidence>
<organism evidence="5 6">
    <name type="scientific">Schistosoma mattheei</name>
    <dbReference type="NCBI Taxonomy" id="31246"/>
    <lineage>
        <taxon>Eukaryota</taxon>
        <taxon>Metazoa</taxon>
        <taxon>Spiralia</taxon>
        <taxon>Lophotrochozoa</taxon>
        <taxon>Platyhelminthes</taxon>
        <taxon>Trematoda</taxon>
        <taxon>Digenea</taxon>
        <taxon>Strigeidida</taxon>
        <taxon>Schistosomatoidea</taxon>
        <taxon>Schistosomatidae</taxon>
        <taxon>Schistosoma</taxon>
    </lineage>
</organism>
<sequence length="2545" mass="285131">MNKFLPTSQIDWLLMDKPTVDPILLGLDEHSGMQELNELFSNPCGDPHRKEHYAADSSNQFEVDGSSCVDSECHEPWETNFCSSGINVTTSGTPRYKSTITAGVPELSQSTLKTMYDERDVFCTIKCDEPAYQPCEGVAKTVDKHNALEYSRSLISTEPFVKRRLTTPEVPGHSPISTAIHCHFRDTGPLNSFGPFQSSNKTYDSLTLRSDFPNLEVGSFAPLTEPSCMFSTPTVMPSVDSLNHRETSEVDSQILKETEKVSPNSSPVCRRPGLLKGSGPSSPSAAHHCSLCGKQYRHVASLRNHMRKHTTGALTSKRYKCNHCVYSSQYHRNVIKHMEATHRDHETLSTNNTTVFPEIGSVPCDSVASDDLKSGFINSCVWIPCTKAEPNACCTMSGTTDSKDFPIFSNVEQSTGFPAPNLEPQIVSRQISSNYGSRMANKHYESDHVGNLGIPNDASKSYRCDISGCDQAFQSVKYLSNHIKDSHRDIKRFKCPLDGCSFCGLRRMHLKRHITEFHSDKKLSLYKMLDQNRLNHEPYNSVQPVMMYGRQEGLALNVTKLSDSQPLKRQCYNSQMNNYVPLDPSYASDNSYHDPGCRGSDVYSFPMSGFSHPSGDCCVSKDTDSMLFNHPTSKSFEQKPHSYIRMSNQINRPFENTSSCNMPFHNEQRLSVNKARSINPSSDFHIQSPYPLSVSNQSAHYHQRDPNTLDNDLQSSCEIVNSESFQEQQEFFSQNAVYSNVKSLSFSPNDPSTNRMTEPDVVEQLLDSTNAPNIVLDQILCEPIEPNKDDEVRVETSTLSTATVNTSQISPLNSKVLSNNVKSSVSGANMSINIVHTNNMLSETDAFLSDLQEILERDMPMLTSSTPKGLDSSELVLVTVKEAISESKSPPGITGCKLTSTSSLPSTDSGHECWSSSSSCSVGPTNASTWGQQEATTPLKVSSPSSSSYPSNQPSGTNHSTPSIFDNQVTEQIINEQFSDHDSRDQLSGKCSNTLHCAAITVDGMPATPQMSSVVGSHHTLPLKSNKNVRLNNASQLFHGHSSYPHSTNFVQNSQSPTCNSENPRLQYSQDHSASNQISPMYRFSGDQSMNQQSSVPFYSSHNSYVSSDLTSNQTMFSYQQNEAQQMCQYSFNPSSLHSEPTYHSSYVQPKYQNYRHNENDVRLTPFKNYPPNPQEQVYWQPNAKYRTDPYEQMPNNLPISCRNMVFNAHESYPFENSMPYSQTSSISTRVTDSILSDNENKSTHNLRHSDQLYIRNSTCPTPKYVNFPDTDNLPCDRTFQTTQQPVSKRWPTQEQHLFNPYSSYPSSNYTPNLQMTSPMYPVRQPPIHSISRVRSEDSNSCISSSNRMQNHGSYFSNQPPSTSQYFSNSACYSQSRSGHVFSPRSQYTPSQSVYRDMSQNENYLIGDRRYCTSQSNSTIQANIRHSNMGTIGNWSVDKNSSYAGNQQDTIIPQGINNSNVVGYSTESNPANIDQHPDSCQQFIPNPPNSHFISDSVDHVNSSLDNPSSGPLCEYYSFIKMVSEFFAPRCIVPEKSEVQRNLFSYSPEIVRLKNVIYEAYNSKWGTRFLVLLRGVPGSGKSTLARFLVDKLDQRNFLIASNDDYFYDEVEKTHKYNNTELNEAIAACKQKVWSSMHSGVLAIIVDNCNLTRLEMDPFIREGVKRNYSVHLLEPCTPWRYNAKKLVKLTHHTNISLTEINGMLAMFEQTSNIKTTLSQICLPSSSLPSLSSMLSSNVNSSNHTPTSDISFNTISGTNDISTSDNSNGLNEHVYHYTSNDNDNNLAQSSNSINCHSNNNIGNSIAGTAITTVSINELDPQDEDWSTPTGSMEALNIDHVVSGGSLSQDISNSSEITNTSPLAQQPSTSQRKLDELMSIFPNLKPNILEEFLSLAHDNVSWATTLILDNHTSERTSQKIEQNSNLVANNLLLCKSIVSQTSEHPSTEVTEAALDPASLSPTTCTPSFSNILEDNTNNLSQTTLSSVKESQYENEIGRNFNHQHGIKFSRSFLQTAHEEYAFGLGLSDIDISPDAIPDFIIDEWTPEPNLIKEIYASFMRHLGVLSNSTTTVLTPKFPPSNIRNSNQNTKKTTVTPSTNITSKRSFSTFLQIMDDEEGLLRSVEDFRASLNTPVIRLILNRLMSKFPGTQKNVVEEAFVRCEFDEARTEVYLLTYYKSTIESVTKSTATTTSTTTNNSSSIQCWNNMSSTVNQQSINSAFIPNNSDNNGNNNNNNNNNLVGLDYHQITEENLSLQEIQDEEEALNRSIEDQRDRLLTLANQLCLSRLKAQFPGIDINYLENLFIRFDLNEQNLSDYLIKQGFVTHSLNPFLVETVNKYIENVDDNDSRVSPVSSNQGYVTDISNSSIHNTDWLNLINQKISDIRQRIGRMKNDLSYANDNRIKQFQITEIRSLQSQLHYLELQKAEYLVDTRSSLYEDELLTNGGKPIHSACLAFAYLDLHGLNKSCALHVLQQRLTYLKDKLNRLKSLKYFTVITGRAAGNESDLVSIAPVLRPAVIQYLSRNGYKFEENFRVGSGHFTVNLNNSKLR</sequence>
<keyword evidence="1" id="KW-0479">Metal-binding</keyword>
<dbReference type="InterPro" id="IPR036236">
    <property type="entry name" value="Znf_C2H2_sf"/>
</dbReference>
<keyword evidence="1" id="KW-0863">Zinc-finger</keyword>
<evidence type="ECO:0000256" key="2">
    <source>
        <dbReference type="SAM" id="MobiDB-lite"/>
    </source>
</evidence>
<protein>
    <recommendedName>
        <fullName evidence="7">C2H2-type domain-containing protein</fullName>
    </recommendedName>
</protein>
<dbReference type="PROSITE" id="PS50157">
    <property type="entry name" value="ZINC_FINGER_C2H2_2"/>
    <property type="match status" value="2"/>
</dbReference>
<reference evidence="6" key="1">
    <citation type="submission" date="2023-11" db="UniProtKB">
        <authorList>
            <consortium name="WormBaseParasite"/>
        </authorList>
    </citation>
    <scope>IDENTIFICATION</scope>
</reference>
<dbReference type="SMART" id="SM00355">
    <property type="entry name" value="ZnF_C2H2"/>
    <property type="match status" value="4"/>
</dbReference>
<dbReference type="PANTHER" id="PTHR46535">
    <property type="entry name" value="NEDD4-BINDING PROTEIN 2"/>
    <property type="match status" value="1"/>
</dbReference>
<feature type="domain" description="C2H2-type" evidence="3">
    <location>
        <begin position="462"/>
        <end position="492"/>
    </location>
</feature>
<evidence type="ECO:0000313" key="5">
    <source>
        <dbReference type="Proteomes" id="UP000050791"/>
    </source>
</evidence>
<dbReference type="InterPro" id="IPR036063">
    <property type="entry name" value="Smr_dom_sf"/>
</dbReference>
<dbReference type="GO" id="GO:0005634">
    <property type="term" value="C:nucleus"/>
    <property type="evidence" value="ECO:0007669"/>
    <property type="project" value="TreeGrafter"/>
</dbReference>
<feature type="region of interest" description="Disordered" evidence="2">
    <location>
        <begin position="2072"/>
        <end position="2094"/>
    </location>
</feature>
<dbReference type="SUPFAM" id="SSF52540">
    <property type="entry name" value="P-loop containing nucleoside triphosphate hydrolases"/>
    <property type="match status" value="1"/>
</dbReference>
<dbReference type="InterPro" id="IPR052772">
    <property type="entry name" value="Endo/PolyKinase_Domain-Protein"/>
</dbReference>
<dbReference type="PROSITE" id="PS50828">
    <property type="entry name" value="SMR"/>
    <property type="match status" value="1"/>
</dbReference>
<dbReference type="GO" id="GO:0004519">
    <property type="term" value="F:endonuclease activity"/>
    <property type="evidence" value="ECO:0007669"/>
    <property type="project" value="TreeGrafter"/>
</dbReference>
<feature type="domain" description="Smr" evidence="4">
    <location>
        <begin position="2454"/>
        <end position="2540"/>
    </location>
</feature>
<accession>A0AA85BTM3</accession>
<dbReference type="PROSITE" id="PS00028">
    <property type="entry name" value="ZINC_FINGER_C2H2_1"/>
    <property type="match status" value="2"/>
</dbReference>
<name>A0AA85BTM3_9TREM</name>
<dbReference type="WBParaSite" id="SMTH1_75050.4">
    <property type="protein sequence ID" value="SMTH1_75050.4"/>
    <property type="gene ID" value="SMTH1_75050"/>
</dbReference>
<dbReference type="InterPro" id="IPR013087">
    <property type="entry name" value="Znf_C2H2_type"/>
</dbReference>
<dbReference type="GO" id="GO:0008270">
    <property type="term" value="F:zinc ion binding"/>
    <property type="evidence" value="ECO:0007669"/>
    <property type="project" value="UniProtKB-KW"/>
</dbReference>
<feature type="compositionally biased region" description="Low complexity" evidence="2">
    <location>
        <begin position="272"/>
        <end position="281"/>
    </location>
</feature>
<feature type="domain" description="C2H2-type" evidence="3">
    <location>
        <begin position="287"/>
        <end position="310"/>
    </location>
</feature>